<feature type="compositionally biased region" description="Basic and acidic residues" evidence="1">
    <location>
        <begin position="94"/>
        <end position="123"/>
    </location>
</feature>
<evidence type="ECO:0000313" key="3">
    <source>
        <dbReference type="EMBL" id="GEZ51059.1"/>
    </source>
</evidence>
<dbReference type="EMBL" id="BKCJ010287774">
    <property type="protein sequence ID" value="GEZ51059.1"/>
    <property type="molecule type" value="Genomic_DNA"/>
</dbReference>
<dbReference type="InterPro" id="IPR025724">
    <property type="entry name" value="GAG-pre-integrase_dom"/>
</dbReference>
<reference evidence="3" key="1">
    <citation type="journal article" date="2019" name="Sci. Rep.">
        <title>Draft genome of Tanacetum cinerariifolium, the natural source of mosquito coil.</title>
        <authorList>
            <person name="Yamashiro T."/>
            <person name="Shiraishi A."/>
            <person name="Satake H."/>
            <person name="Nakayama K."/>
        </authorList>
    </citation>
    <scope>NUCLEOTIDE SEQUENCE</scope>
</reference>
<comment type="caution">
    <text evidence="3">The sequence shown here is derived from an EMBL/GenBank/DDBJ whole genome shotgun (WGS) entry which is preliminary data.</text>
</comment>
<feature type="compositionally biased region" description="Low complexity" evidence="1">
    <location>
        <begin position="124"/>
        <end position="139"/>
    </location>
</feature>
<feature type="domain" description="GAG-pre-integrase" evidence="2">
    <location>
        <begin position="1"/>
        <end position="57"/>
    </location>
</feature>
<accession>A0A699IBJ4</accession>
<organism evidence="3">
    <name type="scientific">Tanacetum cinerariifolium</name>
    <name type="common">Dalmatian daisy</name>
    <name type="synonym">Chrysanthemum cinerariifolium</name>
    <dbReference type="NCBI Taxonomy" id="118510"/>
    <lineage>
        <taxon>Eukaryota</taxon>
        <taxon>Viridiplantae</taxon>
        <taxon>Streptophyta</taxon>
        <taxon>Embryophyta</taxon>
        <taxon>Tracheophyta</taxon>
        <taxon>Spermatophyta</taxon>
        <taxon>Magnoliopsida</taxon>
        <taxon>eudicotyledons</taxon>
        <taxon>Gunneridae</taxon>
        <taxon>Pentapetalae</taxon>
        <taxon>asterids</taxon>
        <taxon>campanulids</taxon>
        <taxon>Asterales</taxon>
        <taxon>Asteraceae</taxon>
        <taxon>Asteroideae</taxon>
        <taxon>Anthemideae</taxon>
        <taxon>Anthemidinae</taxon>
        <taxon>Tanacetum</taxon>
    </lineage>
</organism>
<feature type="region of interest" description="Disordered" evidence="1">
    <location>
        <begin position="169"/>
        <end position="188"/>
    </location>
</feature>
<protein>
    <submittedName>
        <fullName evidence="3">Ribonuclease H-like domain-containing protein</fullName>
    </submittedName>
</protein>
<dbReference type="AlphaFoldDB" id="A0A699IBJ4"/>
<feature type="region of interest" description="Disordered" evidence="1">
    <location>
        <begin position="91"/>
        <end position="139"/>
    </location>
</feature>
<dbReference type="Pfam" id="PF13976">
    <property type="entry name" value="gag_pre-integrs"/>
    <property type="match status" value="1"/>
</dbReference>
<sequence>MYSVDLNNIVPKGGLTCLFAKATSDESKLWHRRLAQLSFKTLNKLVKENLVRGLPSKFLKIIKTMLHVKRENNTEPLVKLERRQHLSKIISQDDGFKSSSDDGKKVDEDLRQESECKDQEKENNVNSTNNVNAASTNEVNDVRKNITNIELPFDPEMPALEDISTFNLSSDHEDDDEIADINNLDTTI</sequence>
<proteinExistence type="predicted"/>
<name>A0A699IBJ4_TANCI</name>
<gene>
    <name evidence="3" type="ORF">Tci_523032</name>
</gene>
<evidence type="ECO:0000256" key="1">
    <source>
        <dbReference type="SAM" id="MobiDB-lite"/>
    </source>
</evidence>
<evidence type="ECO:0000259" key="2">
    <source>
        <dbReference type="Pfam" id="PF13976"/>
    </source>
</evidence>